<proteinExistence type="predicted"/>
<comment type="caution">
    <text evidence="1">The sequence shown here is derived from an EMBL/GenBank/DDBJ whole genome shotgun (WGS) entry which is preliminary data.</text>
</comment>
<evidence type="ECO:0000313" key="2">
    <source>
        <dbReference type="Proteomes" id="UP001175228"/>
    </source>
</evidence>
<dbReference type="Proteomes" id="UP001175228">
    <property type="component" value="Unassembled WGS sequence"/>
</dbReference>
<accession>A0AA39Q2P6</accession>
<dbReference type="AlphaFoldDB" id="A0AA39Q2P6"/>
<name>A0AA39Q2P6_9AGAR</name>
<gene>
    <name evidence="1" type="ORF">EDD18DRAFT_1176141</name>
</gene>
<evidence type="ECO:0000313" key="1">
    <source>
        <dbReference type="EMBL" id="KAK0494286.1"/>
    </source>
</evidence>
<feature type="non-terminal residue" evidence="1">
    <location>
        <position position="1"/>
    </location>
</feature>
<dbReference type="EMBL" id="JAUEPU010000021">
    <property type="protein sequence ID" value="KAK0494286.1"/>
    <property type="molecule type" value="Genomic_DNA"/>
</dbReference>
<organism evidence="1 2">
    <name type="scientific">Armillaria luteobubalina</name>
    <dbReference type="NCBI Taxonomy" id="153913"/>
    <lineage>
        <taxon>Eukaryota</taxon>
        <taxon>Fungi</taxon>
        <taxon>Dikarya</taxon>
        <taxon>Basidiomycota</taxon>
        <taxon>Agaricomycotina</taxon>
        <taxon>Agaricomycetes</taxon>
        <taxon>Agaricomycetidae</taxon>
        <taxon>Agaricales</taxon>
        <taxon>Marasmiineae</taxon>
        <taxon>Physalacriaceae</taxon>
        <taxon>Armillaria</taxon>
    </lineage>
</organism>
<keyword evidence="2" id="KW-1185">Reference proteome</keyword>
<sequence>MVSLIEGTGLPPLHFVNSTPYVWSISTLARMLIWYPSVRRNSADHGLSFYVNDDPARKALAEELPKFFHLQRLIHDRYHPYLIKKFFPAFGTKPTRSMHTVFRAAISGLSSALEREVQLSTANQQRRVVEVDDILQKALNRLVKNLQNIFSQLAADTPPFLEYITTAHAQSQRILSELDSEVPRVEMAYFKIPWWDSHPLIGLFAHDILGMKRQRRMSNRYYEFLTMDAMNIRYQVEQVAILHDHLEILQRYFLWYADGRAIIDDVDVVPVPTPDELLKLDDELVDRLFTAQWHARYDPIPPRRLAAMHLTLPLNPEPSSPS</sequence>
<reference evidence="1" key="1">
    <citation type="submission" date="2023-06" db="EMBL/GenBank/DDBJ databases">
        <authorList>
            <consortium name="Lawrence Berkeley National Laboratory"/>
            <person name="Ahrendt S."/>
            <person name="Sahu N."/>
            <person name="Indic B."/>
            <person name="Wong-Bajracharya J."/>
            <person name="Merenyi Z."/>
            <person name="Ke H.-M."/>
            <person name="Monk M."/>
            <person name="Kocsube S."/>
            <person name="Drula E."/>
            <person name="Lipzen A."/>
            <person name="Balint B."/>
            <person name="Henrissat B."/>
            <person name="Andreopoulos B."/>
            <person name="Martin F.M."/>
            <person name="Harder C.B."/>
            <person name="Rigling D."/>
            <person name="Ford K.L."/>
            <person name="Foster G.D."/>
            <person name="Pangilinan J."/>
            <person name="Papanicolaou A."/>
            <person name="Barry K."/>
            <person name="LaButti K."/>
            <person name="Viragh M."/>
            <person name="Koriabine M."/>
            <person name="Yan M."/>
            <person name="Riley R."/>
            <person name="Champramary S."/>
            <person name="Plett K.L."/>
            <person name="Tsai I.J."/>
            <person name="Slot J."/>
            <person name="Sipos G."/>
            <person name="Plett J."/>
            <person name="Nagy L.G."/>
            <person name="Grigoriev I.V."/>
        </authorList>
    </citation>
    <scope>NUCLEOTIDE SEQUENCE</scope>
    <source>
        <strain evidence="1">HWK02</strain>
    </source>
</reference>
<protein>
    <submittedName>
        <fullName evidence="1">Uncharacterized protein</fullName>
    </submittedName>
</protein>